<dbReference type="Gene3D" id="3.40.50.2300">
    <property type="match status" value="2"/>
</dbReference>
<dbReference type="PRINTS" id="PR00036">
    <property type="entry name" value="HTHLACI"/>
</dbReference>
<keyword evidence="2 5" id="KW-0238">DNA-binding</keyword>
<dbReference type="InterPro" id="IPR000843">
    <property type="entry name" value="HTH_LacI"/>
</dbReference>
<dbReference type="Pfam" id="PF00356">
    <property type="entry name" value="LacI"/>
    <property type="match status" value="1"/>
</dbReference>
<dbReference type="PANTHER" id="PTHR30146">
    <property type="entry name" value="LACI-RELATED TRANSCRIPTIONAL REPRESSOR"/>
    <property type="match status" value="1"/>
</dbReference>
<protein>
    <submittedName>
        <fullName evidence="5">LacI family DNA-binding transcriptional regulator</fullName>
    </submittedName>
</protein>
<dbReference type="PROSITE" id="PS50932">
    <property type="entry name" value="HTH_LACI_2"/>
    <property type="match status" value="1"/>
</dbReference>
<dbReference type="SMART" id="SM00354">
    <property type="entry name" value="HTH_LACI"/>
    <property type="match status" value="1"/>
</dbReference>
<dbReference type="PANTHER" id="PTHR30146:SF138">
    <property type="entry name" value="TRANSCRIPTIONAL REGULATORY PROTEIN"/>
    <property type="match status" value="1"/>
</dbReference>
<proteinExistence type="predicted"/>
<evidence type="ECO:0000313" key="6">
    <source>
        <dbReference type="Proteomes" id="UP001592528"/>
    </source>
</evidence>
<dbReference type="Proteomes" id="UP001592528">
    <property type="component" value="Unassembled WGS sequence"/>
</dbReference>
<sequence>MVNQSTIRDVARVAGVSVSTVSRVFTAPQRFRDETRQKVYAAAEQLNYAPNRMAAALTTGRTGNIGLIVPNLANPLFPEMVKAAQHQSRRQNLAALLGDSDDDADDEEKLIRALSKDVDGFLLFSSLLREEQIAEVGVLRPTVFVNRRVDGYPCVLVDALQGMRQLTQYLSNLGHTGLLYLAGPANSWAANDRLEALLQAGAETGLQVDVSAPNRPGFESGNLAAEQLVRAPLPSAVVCFNDVMALGVTARLLQSGVRVPEQVSVVGWGGTQLAGYTTPAVTTLAVPLGELGSRAVDQLLLDHACPTQQDPGPVSLGVTLVPRATTGRARVS</sequence>
<organism evidence="5 6">
    <name type="scientific">Streptacidiphilus cavernicola</name>
    <dbReference type="NCBI Taxonomy" id="3342716"/>
    <lineage>
        <taxon>Bacteria</taxon>
        <taxon>Bacillati</taxon>
        <taxon>Actinomycetota</taxon>
        <taxon>Actinomycetes</taxon>
        <taxon>Kitasatosporales</taxon>
        <taxon>Streptomycetaceae</taxon>
        <taxon>Streptacidiphilus</taxon>
    </lineage>
</organism>
<evidence type="ECO:0000256" key="1">
    <source>
        <dbReference type="ARBA" id="ARBA00023015"/>
    </source>
</evidence>
<dbReference type="InterPro" id="IPR046335">
    <property type="entry name" value="LacI/GalR-like_sensor"/>
</dbReference>
<dbReference type="Gene3D" id="1.10.260.40">
    <property type="entry name" value="lambda repressor-like DNA-binding domains"/>
    <property type="match status" value="1"/>
</dbReference>
<dbReference type="EMBL" id="JBHEZZ010000008">
    <property type="protein sequence ID" value="MFC1403045.1"/>
    <property type="molecule type" value="Genomic_DNA"/>
</dbReference>
<keyword evidence="3" id="KW-0804">Transcription</keyword>
<dbReference type="InterPro" id="IPR028082">
    <property type="entry name" value="Peripla_BP_I"/>
</dbReference>
<dbReference type="SUPFAM" id="SSF47413">
    <property type="entry name" value="lambda repressor-like DNA-binding domains"/>
    <property type="match status" value="1"/>
</dbReference>
<dbReference type="RefSeq" id="WP_037594127.1">
    <property type="nucleotide sequence ID" value="NZ_JBHEZZ010000008.1"/>
</dbReference>
<dbReference type="InterPro" id="IPR010982">
    <property type="entry name" value="Lambda_DNA-bd_dom_sf"/>
</dbReference>
<dbReference type="Pfam" id="PF13377">
    <property type="entry name" value="Peripla_BP_3"/>
    <property type="match status" value="1"/>
</dbReference>
<dbReference type="GO" id="GO:0003677">
    <property type="term" value="F:DNA binding"/>
    <property type="evidence" value="ECO:0007669"/>
    <property type="project" value="UniProtKB-KW"/>
</dbReference>
<comment type="caution">
    <text evidence="5">The sequence shown here is derived from an EMBL/GenBank/DDBJ whole genome shotgun (WGS) entry which is preliminary data.</text>
</comment>
<evidence type="ECO:0000259" key="4">
    <source>
        <dbReference type="PROSITE" id="PS50932"/>
    </source>
</evidence>
<keyword evidence="1" id="KW-0805">Transcription regulation</keyword>
<dbReference type="SUPFAM" id="SSF53822">
    <property type="entry name" value="Periplasmic binding protein-like I"/>
    <property type="match status" value="1"/>
</dbReference>
<evidence type="ECO:0000313" key="5">
    <source>
        <dbReference type="EMBL" id="MFC1403045.1"/>
    </source>
</evidence>
<evidence type="ECO:0000256" key="2">
    <source>
        <dbReference type="ARBA" id="ARBA00023125"/>
    </source>
</evidence>
<gene>
    <name evidence="5" type="ORF">ACEZDJ_17280</name>
</gene>
<reference evidence="5 6" key="1">
    <citation type="submission" date="2024-09" db="EMBL/GenBank/DDBJ databases">
        <authorList>
            <person name="Lee S.D."/>
        </authorList>
    </citation>
    <scope>NUCLEOTIDE SEQUENCE [LARGE SCALE GENOMIC DNA]</scope>
    <source>
        <strain evidence="5 6">N1-5</strain>
    </source>
</reference>
<evidence type="ECO:0000256" key="3">
    <source>
        <dbReference type="ARBA" id="ARBA00023163"/>
    </source>
</evidence>
<dbReference type="CDD" id="cd06267">
    <property type="entry name" value="PBP1_LacI_sugar_binding-like"/>
    <property type="match status" value="1"/>
</dbReference>
<accession>A0ABV6UNL0</accession>
<dbReference type="CDD" id="cd01392">
    <property type="entry name" value="HTH_LacI"/>
    <property type="match status" value="1"/>
</dbReference>
<feature type="domain" description="HTH lacI-type" evidence="4">
    <location>
        <begin position="5"/>
        <end position="59"/>
    </location>
</feature>
<keyword evidence="6" id="KW-1185">Reference proteome</keyword>
<name>A0ABV6UNL0_9ACTN</name>